<feature type="region of interest" description="Disordered" evidence="1">
    <location>
        <begin position="106"/>
        <end position="165"/>
    </location>
</feature>
<dbReference type="GO" id="GO:0031625">
    <property type="term" value="F:ubiquitin protein ligase binding"/>
    <property type="evidence" value="ECO:0007669"/>
    <property type="project" value="TreeGrafter"/>
</dbReference>
<feature type="compositionally biased region" description="Low complexity" evidence="1">
    <location>
        <begin position="271"/>
        <end position="291"/>
    </location>
</feature>
<organism evidence="3 4">
    <name type="scientific">Jaapia argillacea MUCL 33604</name>
    <dbReference type="NCBI Taxonomy" id="933084"/>
    <lineage>
        <taxon>Eukaryota</taxon>
        <taxon>Fungi</taxon>
        <taxon>Dikarya</taxon>
        <taxon>Basidiomycota</taxon>
        <taxon>Agaricomycotina</taxon>
        <taxon>Agaricomycetes</taxon>
        <taxon>Agaricomycetidae</taxon>
        <taxon>Jaapiales</taxon>
        <taxon>Jaapiaceae</taxon>
        <taxon>Jaapia</taxon>
    </lineage>
</organism>
<dbReference type="EMBL" id="KL197754">
    <property type="protein sequence ID" value="KDQ50864.1"/>
    <property type="molecule type" value="Genomic_DNA"/>
</dbReference>
<protein>
    <recommendedName>
        <fullName evidence="2">Arrestin C-terminal-like domain-containing protein</fullName>
    </recommendedName>
</protein>
<dbReference type="Pfam" id="PF02752">
    <property type="entry name" value="Arrestin_C"/>
    <property type="match status" value="1"/>
</dbReference>
<dbReference type="Pfam" id="PF00339">
    <property type="entry name" value="Arrestin_N"/>
    <property type="match status" value="1"/>
</dbReference>
<feature type="compositionally biased region" description="Basic and acidic residues" evidence="1">
    <location>
        <begin position="406"/>
        <end position="447"/>
    </location>
</feature>
<dbReference type="AlphaFoldDB" id="A0A067P7W3"/>
<dbReference type="Proteomes" id="UP000027265">
    <property type="component" value="Unassembled WGS sequence"/>
</dbReference>
<dbReference type="HOGENOM" id="CLU_007709_0_0_1"/>
<feature type="compositionally biased region" description="Polar residues" evidence="1">
    <location>
        <begin position="391"/>
        <end position="404"/>
    </location>
</feature>
<gene>
    <name evidence="3" type="ORF">JAAARDRAFT_41651</name>
</gene>
<dbReference type="FunCoup" id="A0A067P7W3">
    <property type="interactions" value="304"/>
</dbReference>
<dbReference type="PANTHER" id="PTHR11188:SF17">
    <property type="entry name" value="FI21816P1"/>
    <property type="match status" value="1"/>
</dbReference>
<dbReference type="InterPro" id="IPR011022">
    <property type="entry name" value="Arrestin_C-like"/>
</dbReference>
<dbReference type="OrthoDB" id="2238745at2759"/>
<dbReference type="GO" id="GO:0070086">
    <property type="term" value="P:ubiquitin-dependent endocytosis"/>
    <property type="evidence" value="ECO:0007669"/>
    <property type="project" value="TreeGrafter"/>
</dbReference>
<dbReference type="SMART" id="SM01017">
    <property type="entry name" value="Arrestin_C"/>
    <property type="match status" value="1"/>
</dbReference>
<dbReference type="InterPro" id="IPR011021">
    <property type="entry name" value="Arrestin-like_N"/>
</dbReference>
<dbReference type="GO" id="GO:0030674">
    <property type="term" value="F:protein-macromolecule adaptor activity"/>
    <property type="evidence" value="ECO:0007669"/>
    <property type="project" value="TreeGrafter"/>
</dbReference>
<feature type="region of interest" description="Disordered" evidence="1">
    <location>
        <begin position="381"/>
        <end position="447"/>
    </location>
</feature>
<evidence type="ECO:0000256" key="1">
    <source>
        <dbReference type="SAM" id="MobiDB-lite"/>
    </source>
</evidence>
<feature type="region of interest" description="Disordered" evidence="1">
    <location>
        <begin position="860"/>
        <end position="879"/>
    </location>
</feature>
<keyword evidence="4" id="KW-1185">Reference proteome</keyword>
<proteinExistence type="predicted"/>
<feature type="region of interest" description="Disordered" evidence="1">
    <location>
        <begin position="204"/>
        <end position="232"/>
    </location>
</feature>
<feature type="compositionally biased region" description="Polar residues" evidence="1">
    <location>
        <begin position="791"/>
        <end position="804"/>
    </location>
</feature>
<evidence type="ECO:0000313" key="3">
    <source>
        <dbReference type="EMBL" id="KDQ50864.1"/>
    </source>
</evidence>
<reference evidence="4" key="1">
    <citation type="journal article" date="2014" name="Proc. Natl. Acad. Sci. U.S.A.">
        <title>Extensive sampling of basidiomycete genomes demonstrates inadequacy of the white-rot/brown-rot paradigm for wood decay fungi.</title>
        <authorList>
            <person name="Riley R."/>
            <person name="Salamov A.A."/>
            <person name="Brown D.W."/>
            <person name="Nagy L.G."/>
            <person name="Floudas D."/>
            <person name="Held B.W."/>
            <person name="Levasseur A."/>
            <person name="Lombard V."/>
            <person name="Morin E."/>
            <person name="Otillar R."/>
            <person name="Lindquist E.A."/>
            <person name="Sun H."/>
            <person name="LaButti K.M."/>
            <person name="Schmutz J."/>
            <person name="Jabbour D."/>
            <person name="Luo H."/>
            <person name="Baker S.E."/>
            <person name="Pisabarro A.G."/>
            <person name="Walton J.D."/>
            <person name="Blanchette R.A."/>
            <person name="Henrissat B."/>
            <person name="Martin F."/>
            <person name="Cullen D."/>
            <person name="Hibbett D.S."/>
            <person name="Grigoriev I.V."/>
        </authorList>
    </citation>
    <scope>NUCLEOTIDE SEQUENCE [LARGE SCALE GENOMIC DNA]</scope>
    <source>
        <strain evidence="4">MUCL 33604</strain>
    </source>
</reference>
<evidence type="ECO:0000313" key="4">
    <source>
        <dbReference type="Proteomes" id="UP000027265"/>
    </source>
</evidence>
<dbReference type="InParanoid" id="A0A067P7W3"/>
<dbReference type="Gene3D" id="2.60.40.640">
    <property type="match status" value="2"/>
</dbReference>
<dbReference type="InterPro" id="IPR014752">
    <property type="entry name" value="Arrestin-like_C"/>
</dbReference>
<name>A0A067P7W3_9AGAM</name>
<sequence length="879" mass="98045">MIANKSQKNTLSIRLTESVVFLRAADAIGRRRSSQNNDSPPALLRGLLTLNLVKPTRVTSIEVELQGRSTTAWPEGIGARRIEITEEHKIYNASTVFFRAGNMSSSGAGRRTLSVDPGLSMYHEDDYRSGGGSVEGDQSETPRNSFSRERSVGPSGERNLGLERRAGASVDLPPLRIGRRLSMDQAYFQRDYVSHREEAYIPTPPYTPTALSPAPSTSHVPIDVQSPSPRLPSASHILQESRAALRSELVERITPPSTLSGHSHGHHHTHLQPPSAGSSSSSLSSNPNRSHSLSRRHSIEEEPEPTETSPSPHRSPEHEHDHEDQDDSEFDGFGFAPRERSTTRSPHRTNPPPDDDNRGRKSTKRFSFAAAVSHVIDAVRVRSSSPRMRVAQSQDRSSYVSSEPSIPERDGSGSGSRDRDGEGRGRSRVRSTEKGKGKEGEKKERSAFGRVGEVLGWEEEGAEWGDGWKEFRKGTYTYPISFTIPASSPPTLHCTYGSVIWRLKASVHRPGAFTPKLTAMREVTVVATPEEDAEDTENIIVERQWDNQMQYFIAVSGRTFWVGGRMPVQIALMPLAKIKVYRISVHLEEKVEYLTNMKRVARTDPIRRIVLLSLKYPDKDGPPILPLISDDPNAFRNSPLSAMADDDSEEALSEMASTLMGPGPWSFHHNLELPKSCDQLHFTNKNKKSNISITHTLKIIFRVERGDDTFIDVKSGKRKMFDIVVQTPVHILSCLCNPDWISLPRYTEDSDLTISSSRSCPCSVRPRISNLNVSADQLDSFQHHLNHHSPVPTTSFSQTATITPDTMDHDRPRRSIDSVSTVEDIPMINAQPLLLGTLSDSLFERNNQFERLIAGQESEIGEAPPAYEDVPRYHLHQHR</sequence>
<dbReference type="InterPro" id="IPR050357">
    <property type="entry name" value="Arrestin_domain-protein"/>
</dbReference>
<feature type="region of interest" description="Disordered" evidence="1">
    <location>
        <begin position="787"/>
        <end position="820"/>
    </location>
</feature>
<dbReference type="STRING" id="933084.A0A067P7W3"/>
<evidence type="ECO:0000259" key="2">
    <source>
        <dbReference type="SMART" id="SM01017"/>
    </source>
</evidence>
<dbReference type="InterPro" id="IPR014756">
    <property type="entry name" value="Ig_E-set"/>
</dbReference>
<dbReference type="PANTHER" id="PTHR11188">
    <property type="entry name" value="ARRESTIN DOMAIN CONTAINING PROTEIN"/>
    <property type="match status" value="1"/>
</dbReference>
<dbReference type="SUPFAM" id="SSF81296">
    <property type="entry name" value="E set domains"/>
    <property type="match status" value="1"/>
</dbReference>
<accession>A0A067P7W3</accession>
<feature type="domain" description="Arrestin C-terminal-like" evidence="2">
    <location>
        <begin position="545"/>
        <end position="736"/>
    </location>
</feature>
<feature type="region of interest" description="Disordered" evidence="1">
    <location>
        <begin position="255"/>
        <end position="361"/>
    </location>
</feature>
<dbReference type="GO" id="GO:0005829">
    <property type="term" value="C:cytosol"/>
    <property type="evidence" value="ECO:0007669"/>
    <property type="project" value="TreeGrafter"/>
</dbReference>
<feature type="compositionally biased region" description="Basic and acidic residues" evidence="1">
    <location>
        <begin position="806"/>
        <end position="816"/>
    </location>
</feature>
<feature type="compositionally biased region" description="Low complexity" evidence="1">
    <location>
        <begin position="381"/>
        <end position="390"/>
    </location>
</feature>
<dbReference type="GO" id="GO:0005886">
    <property type="term" value="C:plasma membrane"/>
    <property type="evidence" value="ECO:0007669"/>
    <property type="project" value="TreeGrafter"/>
</dbReference>
<feature type="compositionally biased region" description="Basic and acidic residues" evidence="1">
    <location>
        <begin position="314"/>
        <end position="323"/>
    </location>
</feature>